<evidence type="ECO:0000256" key="5">
    <source>
        <dbReference type="SAM" id="Phobius"/>
    </source>
</evidence>
<reference evidence="7 8" key="1">
    <citation type="submission" date="2019-07" db="EMBL/GenBank/DDBJ databases">
        <title>Diversity of Bacteria from Kongsfjorden, Arctic.</title>
        <authorList>
            <person name="Yu Y."/>
        </authorList>
    </citation>
    <scope>NUCLEOTIDE SEQUENCE [LARGE SCALE GENOMIC DNA]</scope>
    <source>
        <strain evidence="7 8">SM1928</strain>
    </source>
</reference>
<feature type="transmembrane region" description="Helical" evidence="5">
    <location>
        <begin position="7"/>
        <end position="31"/>
    </location>
</feature>
<feature type="transmembrane region" description="Helical" evidence="5">
    <location>
        <begin position="161"/>
        <end position="181"/>
    </location>
</feature>
<dbReference type="EMBL" id="VNFK01000011">
    <property type="protein sequence ID" value="TVU61242.1"/>
    <property type="molecule type" value="Genomic_DNA"/>
</dbReference>
<keyword evidence="3 5" id="KW-1133">Transmembrane helix</keyword>
<feature type="transmembrane region" description="Helical" evidence="5">
    <location>
        <begin position="43"/>
        <end position="67"/>
    </location>
</feature>
<evidence type="ECO:0000313" key="7">
    <source>
        <dbReference type="EMBL" id="TVU61242.1"/>
    </source>
</evidence>
<dbReference type="PANTHER" id="PTHR23508:SF10">
    <property type="entry name" value="CARBOXYLIC ACID TRANSPORTER PROTEIN HOMOLOG"/>
    <property type="match status" value="1"/>
</dbReference>
<feature type="transmembrane region" description="Helical" evidence="5">
    <location>
        <begin position="340"/>
        <end position="362"/>
    </location>
</feature>
<comment type="caution">
    <text evidence="7">The sequence shown here is derived from an EMBL/GenBank/DDBJ whole genome shotgun (WGS) entry which is preliminary data.</text>
</comment>
<evidence type="ECO:0000256" key="2">
    <source>
        <dbReference type="ARBA" id="ARBA00022692"/>
    </source>
</evidence>
<dbReference type="GO" id="GO:0046943">
    <property type="term" value="F:carboxylic acid transmembrane transporter activity"/>
    <property type="evidence" value="ECO:0007669"/>
    <property type="project" value="TreeGrafter"/>
</dbReference>
<dbReference type="InterPro" id="IPR005829">
    <property type="entry name" value="Sugar_transporter_CS"/>
</dbReference>
<keyword evidence="2 5" id="KW-0812">Transmembrane</keyword>
<feature type="transmembrane region" description="Helical" evidence="5">
    <location>
        <begin position="74"/>
        <end position="93"/>
    </location>
</feature>
<dbReference type="InterPro" id="IPR020846">
    <property type="entry name" value="MFS_dom"/>
</dbReference>
<evidence type="ECO:0000256" key="1">
    <source>
        <dbReference type="ARBA" id="ARBA00004651"/>
    </source>
</evidence>
<dbReference type="InterPro" id="IPR036259">
    <property type="entry name" value="MFS_trans_sf"/>
</dbReference>
<comment type="subcellular location">
    <subcellularLocation>
        <location evidence="1">Cell membrane</location>
        <topology evidence="1">Multi-pass membrane protein</topology>
    </subcellularLocation>
</comment>
<organism evidence="7 8">
    <name type="scientific">Paenarthrobacter nitroguajacolicus</name>
    <name type="common">Arthrobacter nitroguajacolicus</name>
    <dbReference type="NCBI Taxonomy" id="211146"/>
    <lineage>
        <taxon>Bacteria</taxon>
        <taxon>Bacillati</taxon>
        <taxon>Actinomycetota</taxon>
        <taxon>Actinomycetes</taxon>
        <taxon>Micrococcales</taxon>
        <taxon>Micrococcaceae</taxon>
        <taxon>Paenarthrobacter</taxon>
    </lineage>
</organism>
<evidence type="ECO:0000259" key="6">
    <source>
        <dbReference type="PROSITE" id="PS50850"/>
    </source>
</evidence>
<dbReference type="AlphaFoldDB" id="A0A558GWI7"/>
<feature type="transmembrane region" description="Helical" evidence="5">
    <location>
        <begin position="282"/>
        <end position="301"/>
    </location>
</feature>
<keyword evidence="4 5" id="KW-0472">Membrane</keyword>
<feature type="transmembrane region" description="Helical" evidence="5">
    <location>
        <begin position="134"/>
        <end position="155"/>
    </location>
</feature>
<dbReference type="InterPro" id="IPR011701">
    <property type="entry name" value="MFS"/>
</dbReference>
<feature type="transmembrane region" description="Helical" evidence="5">
    <location>
        <begin position="254"/>
        <end position="275"/>
    </location>
</feature>
<sequence length="415" mass="44225">MKRGTKWFILIGSFIIYLFDALEIAVLSFALPAISAEMALTPVAGGLLATATLLGMGCSSVLTGWIADNRGRRVALIASMVVFVALTSALFVVPNYAVFVALRFLAGIGLGGVWSVLSTYIVETWPAEQRGRAVAFVLAAYPLGGASAALVAGVFMPDWRLLFLVTGLSALLPLLMVVFFFPESTAWLQERAARQSSSNSGNVTAKELFTGTYRRRTIVATLAAICAFVGFYGASTWMPSYLSTERGLDPRQVALFMTVLNLGMFLGYIVFGWIADKIGRRNAIILSLAGTGLLMPLYGLVTNQSALLWMGPLYAFFMTFAGLFGSYLGELYPTRIRTTGAGFCFNIGRGVAAFAPLAMGGIAASWGFSSGLILSGVVFLIGGALMLLLPQTHQGSLSQEAAANQHASKEPARHA</sequence>
<protein>
    <submittedName>
        <fullName evidence="7">MFS transporter</fullName>
    </submittedName>
</protein>
<dbReference type="Proteomes" id="UP000316500">
    <property type="component" value="Unassembled WGS sequence"/>
</dbReference>
<feature type="transmembrane region" description="Helical" evidence="5">
    <location>
        <begin position="217"/>
        <end position="234"/>
    </location>
</feature>
<dbReference type="Pfam" id="PF07690">
    <property type="entry name" value="MFS_1"/>
    <property type="match status" value="1"/>
</dbReference>
<dbReference type="SUPFAM" id="SSF103473">
    <property type="entry name" value="MFS general substrate transporter"/>
    <property type="match status" value="1"/>
</dbReference>
<dbReference type="PROSITE" id="PS50850">
    <property type="entry name" value="MFS"/>
    <property type="match status" value="1"/>
</dbReference>
<name>A0A558GWI7_PAENT</name>
<evidence type="ECO:0000313" key="8">
    <source>
        <dbReference type="Proteomes" id="UP000316500"/>
    </source>
</evidence>
<feature type="transmembrane region" description="Helical" evidence="5">
    <location>
        <begin position="307"/>
        <end position="328"/>
    </location>
</feature>
<feature type="transmembrane region" description="Helical" evidence="5">
    <location>
        <begin position="99"/>
        <end position="122"/>
    </location>
</feature>
<dbReference type="RefSeq" id="WP_144651693.1">
    <property type="nucleotide sequence ID" value="NZ_VNFK01000011.1"/>
</dbReference>
<dbReference type="Gene3D" id="1.20.1250.20">
    <property type="entry name" value="MFS general substrate transporter like domains"/>
    <property type="match status" value="1"/>
</dbReference>
<dbReference type="PANTHER" id="PTHR23508">
    <property type="entry name" value="CARBOXYLIC ACID TRANSPORTER PROTEIN HOMOLOG"/>
    <property type="match status" value="1"/>
</dbReference>
<dbReference type="OrthoDB" id="9787026at2"/>
<dbReference type="GO" id="GO:0005886">
    <property type="term" value="C:plasma membrane"/>
    <property type="evidence" value="ECO:0007669"/>
    <property type="project" value="UniProtKB-SubCell"/>
</dbReference>
<feature type="domain" description="Major facilitator superfamily (MFS) profile" evidence="6">
    <location>
        <begin position="9"/>
        <end position="394"/>
    </location>
</feature>
<evidence type="ECO:0000256" key="3">
    <source>
        <dbReference type="ARBA" id="ARBA00022989"/>
    </source>
</evidence>
<evidence type="ECO:0000256" key="4">
    <source>
        <dbReference type="ARBA" id="ARBA00023136"/>
    </source>
</evidence>
<gene>
    <name evidence="7" type="ORF">FQP90_14595</name>
</gene>
<proteinExistence type="predicted"/>
<accession>A0A558GWI7</accession>
<feature type="transmembrane region" description="Helical" evidence="5">
    <location>
        <begin position="368"/>
        <end position="389"/>
    </location>
</feature>
<dbReference type="PROSITE" id="PS00217">
    <property type="entry name" value="SUGAR_TRANSPORT_2"/>
    <property type="match status" value="1"/>
</dbReference>